<sequence>MDRVLRQYRFRQPIPEEPEVLEDQHRIDLRQTNTNWPVFWSEYIEILENRYDHIPNRKPIIIPELAYTPDYMPWFKIHGKPYLLSKEQRRRQIRVERE</sequence>
<comment type="caution">
    <text evidence="1">The sequence shown here is derived from an EMBL/GenBank/DDBJ whole genome shotgun (WGS) entry which is preliminary data.</text>
</comment>
<accession>A0ABR0Q2B3</accession>
<protein>
    <submittedName>
        <fullName evidence="1">Uncharacterized protein</fullName>
    </submittedName>
</protein>
<keyword evidence="2" id="KW-1185">Reference proteome</keyword>
<dbReference type="Proteomes" id="UP001358586">
    <property type="component" value="Chromosome 5"/>
</dbReference>
<gene>
    <name evidence="1" type="ORF">PVK06_017256</name>
</gene>
<evidence type="ECO:0000313" key="1">
    <source>
        <dbReference type="EMBL" id="KAK5833428.1"/>
    </source>
</evidence>
<dbReference type="EMBL" id="JARKNE010000005">
    <property type="protein sequence ID" value="KAK5833428.1"/>
    <property type="molecule type" value="Genomic_DNA"/>
</dbReference>
<evidence type="ECO:0000313" key="2">
    <source>
        <dbReference type="Proteomes" id="UP001358586"/>
    </source>
</evidence>
<organism evidence="1 2">
    <name type="scientific">Gossypium arboreum</name>
    <name type="common">Tree cotton</name>
    <name type="synonym">Gossypium nanking</name>
    <dbReference type="NCBI Taxonomy" id="29729"/>
    <lineage>
        <taxon>Eukaryota</taxon>
        <taxon>Viridiplantae</taxon>
        <taxon>Streptophyta</taxon>
        <taxon>Embryophyta</taxon>
        <taxon>Tracheophyta</taxon>
        <taxon>Spermatophyta</taxon>
        <taxon>Magnoliopsida</taxon>
        <taxon>eudicotyledons</taxon>
        <taxon>Gunneridae</taxon>
        <taxon>Pentapetalae</taxon>
        <taxon>rosids</taxon>
        <taxon>malvids</taxon>
        <taxon>Malvales</taxon>
        <taxon>Malvaceae</taxon>
        <taxon>Malvoideae</taxon>
        <taxon>Gossypium</taxon>
    </lineage>
</organism>
<name>A0ABR0Q2B3_GOSAR</name>
<reference evidence="1 2" key="1">
    <citation type="submission" date="2023-03" db="EMBL/GenBank/DDBJ databases">
        <title>WGS of Gossypium arboreum.</title>
        <authorList>
            <person name="Yu D."/>
        </authorList>
    </citation>
    <scope>NUCLEOTIDE SEQUENCE [LARGE SCALE GENOMIC DNA]</scope>
    <source>
        <tissue evidence="1">Leaf</tissue>
    </source>
</reference>
<proteinExistence type="predicted"/>